<evidence type="ECO:0000256" key="5">
    <source>
        <dbReference type="ARBA" id="ARBA00022679"/>
    </source>
</evidence>
<dbReference type="Pfam" id="PF16727">
    <property type="entry name" value="REV1_C"/>
    <property type="match status" value="1"/>
</dbReference>
<keyword evidence="4 14" id="KW-0237">DNA synthesis</keyword>
<dbReference type="InterPro" id="IPR012112">
    <property type="entry name" value="REV1"/>
</dbReference>
<evidence type="ECO:0000256" key="1">
    <source>
        <dbReference type="ARBA" id="ARBA00004123"/>
    </source>
</evidence>
<evidence type="ECO:0000313" key="19">
    <source>
        <dbReference type="Proteomes" id="UP000650833"/>
    </source>
</evidence>
<keyword evidence="12 14" id="KW-0539">Nucleus</keyword>
<keyword evidence="5 14" id="KW-0808">Transferase</keyword>
<dbReference type="AlphaFoldDB" id="A0A8H7RQ38"/>
<keyword evidence="6 14" id="KW-0548">Nucleotidyltransferase</keyword>
<evidence type="ECO:0000256" key="12">
    <source>
        <dbReference type="ARBA" id="ARBA00023242"/>
    </source>
</evidence>
<dbReference type="EC" id="2.7.7.-" evidence="14"/>
<dbReference type="InterPro" id="IPR038401">
    <property type="entry name" value="Rev1_C_sf"/>
</dbReference>
<comment type="cofactor">
    <cofactor evidence="15">
        <name>Mg(2+)</name>
        <dbReference type="ChEBI" id="CHEBI:18420"/>
    </cofactor>
    <text evidence="15">Binds 2 magnesium ions.</text>
</comment>
<dbReference type="PROSITE" id="PS50173">
    <property type="entry name" value="UMUC"/>
    <property type="match status" value="1"/>
</dbReference>
<dbReference type="GO" id="GO:0006281">
    <property type="term" value="P:DNA repair"/>
    <property type="evidence" value="ECO:0007669"/>
    <property type="project" value="UniProtKB-KW"/>
</dbReference>
<feature type="domain" description="UmuC" evidence="17">
    <location>
        <begin position="248"/>
        <end position="443"/>
    </location>
</feature>
<comment type="caution">
    <text evidence="18">The sequence shown here is derived from an EMBL/GenBank/DDBJ whole genome shotgun (WGS) entry which is preliminary data.</text>
</comment>
<dbReference type="InterPro" id="IPR036775">
    <property type="entry name" value="DNA_pol_Y-fam_lit_finger_sf"/>
</dbReference>
<dbReference type="PIRSF" id="PIRSF036573">
    <property type="entry name" value="REV1"/>
    <property type="match status" value="1"/>
</dbReference>
<dbReference type="GO" id="GO:0017125">
    <property type="term" value="F:deoxycytidyl transferase activity"/>
    <property type="evidence" value="ECO:0007669"/>
    <property type="project" value="TreeGrafter"/>
</dbReference>
<dbReference type="InterPro" id="IPR001126">
    <property type="entry name" value="UmuC"/>
</dbReference>
<comment type="subcellular location">
    <subcellularLocation>
        <location evidence="1 14">Nucleus</location>
    </subcellularLocation>
</comment>
<dbReference type="Gene3D" id="1.20.58.1280">
    <property type="entry name" value="DNA repair protein Rev1, C-terminal domain"/>
    <property type="match status" value="1"/>
</dbReference>
<gene>
    <name evidence="18" type="ORF">INT46_002934</name>
</gene>
<protein>
    <recommendedName>
        <fullName evidence="3 14">DNA repair protein REV1</fullName>
        <ecNumber evidence="14">2.7.7.-</ecNumber>
    </recommendedName>
</protein>
<dbReference type="FunFam" id="3.40.50.10190:FF:000011">
    <property type="entry name" value="DNA repair protein REV1"/>
    <property type="match status" value="1"/>
</dbReference>
<evidence type="ECO:0000256" key="14">
    <source>
        <dbReference type="PIRNR" id="PIRNR036573"/>
    </source>
</evidence>
<dbReference type="PANTHER" id="PTHR45990">
    <property type="entry name" value="DNA REPAIR PROTEIN REV1"/>
    <property type="match status" value="1"/>
</dbReference>
<evidence type="ECO:0000256" key="6">
    <source>
        <dbReference type="ARBA" id="ARBA00022695"/>
    </source>
</evidence>
<dbReference type="SMART" id="SM00292">
    <property type="entry name" value="BRCT"/>
    <property type="match status" value="1"/>
</dbReference>
<dbReference type="EMBL" id="JAEPRC010000014">
    <property type="protein sequence ID" value="KAG2215102.1"/>
    <property type="molecule type" value="Genomic_DNA"/>
</dbReference>
<reference evidence="18" key="1">
    <citation type="submission" date="2020-12" db="EMBL/GenBank/DDBJ databases">
        <title>Metabolic potential, ecology and presence of endohyphal bacteria is reflected in genomic diversity of Mucoromycotina.</title>
        <authorList>
            <person name="Muszewska A."/>
            <person name="Okrasinska A."/>
            <person name="Steczkiewicz K."/>
            <person name="Drgas O."/>
            <person name="Orlowska M."/>
            <person name="Perlinska-Lenart U."/>
            <person name="Aleksandrzak-Piekarczyk T."/>
            <person name="Szatraj K."/>
            <person name="Zielenkiewicz U."/>
            <person name="Pilsyk S."/>
            <person name="Malc E."/>
            <person name="Mieczkowski P."/>
            <person name="Kruszewska J.S."/>
            <person name="Biernat P."/>
            <person name="Pawlowska J."/>
        </authorList>
    </citation>
    <scope>NUCLEOTIDE SEQUENCE</scope>
    <source>
        <strain evidence="18">CBS 226.32</strain>
    </source>
</reference>
<dbReference type="Gene3D" id="6.10.250.1490">
    <property type="match status" value="1"/>
</dbReference>
<dbReference type="Gene3D" id="3.40.50.10190">
    <property type="entry name" value="BRCT domain"/>
    <property type="match status" value="1"/>
</dbReference>
<dbReference type="Gene3D" id="3.30.70.270">
    <property type="match status" value="1"/>
</dbReference>
<feature type="binding site" evidence="15">
    <location>
        <position position="252"/>
    </location>
    <ligand>
        <name>Mg(2+)</name>
        <dbReference type="ChEBI" id="CHEBI:18420"/>
        <label>1</label>
    </ligand>
</feature>
<comment type="function">
    <text evidence="13">Deoxycytidyl transferase involved in DNA repair. Transfers a dCMP residue from dCTP to the 3'-end of a DNA primer in a template-dependent reaction. May assist in the first step in the bypass of abasic lesions by the insertion of a nucleotide opposite the lesion. Required for normal induction of mutations by physical and chemical agents. Involved in mitochondrial DNA mutagenesis.</text>
</comment>
<keyword evidence="19" id="KW-1185">Reference proteome</keyword>
<organism evidence="18 19">
    <name type="scientific">Mucor plumbeus</name>
    <dbReference type="NCBI Taxonomy" id="97098"/>
    <lineage>
        <taxon>Eukaryota</taxon>
        <taxon>Fungi</taxon>
        <taxon>Fungi incertae sedis</taxon>
        <taxon>Mucoromycota</taxon>
        <taxon>Mucoromycotina</taxon>
        <taxon>Mucoromycetes</taxon>
        <taxon>Mucorales</taxon>
        <taxon>Mucorineae</taxon>
        <taxon>Mucoraceae</taxon>
        <taxon>Mucor</taxon>
    </lineage>
</organism>
<keyword evidence="9 15" id="KW-0460">Magnesium</keyword>
<evidence type="ECO:0000256" key="7">
    <source>
        <dbReference type="ARBA" id="ARBA00022723"/>
    </source>
</evidence>
<dbReference type="Pfam" id="PF00817">
    <property type="entry name" value="IMS"/>
    <property type="match status" value="1"/>
</dbReference>
<evidence type="ECO:0000259" key="16">
    <source>
        <dbReference type="PROSITE" id="PS50172"/>
    </source>
</evidence>
<dbReference type="InterPro" id="IPR031991">
    <property type="entry name" value="Rev1_C"/>
</dbReference>
<evidence type="ECO:0000259" key="17">
    <source>
        <dbReference type="PROSITE" id="PS50173"/>
    </source>
</evidence>
<feature type="binding site" evidence="15">
    <location>
        <position position="352"/>
    </location>
    <ligand>
        <name>Mg(2+)</name>
        <dbReference type="ChEBI" id="CHEBI:18420"/>
        <label>1</label>
    </ligand>
</feature>
<dbReference type="PROSITE" id="PS50172">
    <property type="entry name" value="BRCT"/>
    <property type="match status" value="1"/>
</dbReference>
<evidence type="ECO:0000256" key="15">
    <source>
        <dbReference type="PIRSR" id="PIRSR036573-2"/>
    </source>
</evidence>
<evidence type="ECO:0000256" key="10">
    <source>
        <dbReference type="ARBA" id="ARBA00023125"/>
    </source>
</evidence>
<evidence type="ECO:0000256" key="3">
    <source>
        <dbReference type="ARBA" id="ARBA00020399"/>
    </source>
</evidence>
<evidence type="ECO:0000256" key="13">
    <source>
        <dbReference type="ARBA" id="ARBA00058985"/>
    </source>
</evidence>
<keyword evidence="7 15" id="KW-0479">Metal-binding</keyword>
<evidence type="ECO:0000256" key="4">
    <source>
        <dbReference type="ARBA" id="ARBA00022634"/>
    </source>
</evidence>
<dbReference type="Proteomes" id="UP000650833">
    <property type="component" value="Unassembled WGS sequence"/>
</dbReference>
<dbReference type="GO" id="GO:0046872">
    <property type="term" value="F:metal ion binding"/>
    <property type="evidence" value="ECO:0007669"/>
    <property type="project" value="UniProtKB-KW"/>
</dbReference>
<dbReference type="CDD" id="cd01701">
    <property type="entry name" value="PolY_Rev1"/>
    <property type="match status" value="1"/>
</dbReference>
<dbReference type="SUPFAM" id="SSF56672">
    <property type="entry name" value="DNA/RNA polymerases"/>
    <property type="match status" value="1"/>
</dbReference>
<keyword evidence="10 14" id="KW-0238">DNA-binding</keyword>
<dbReference type="CDD" id="cd17719">
    <property type="entry name" value="BRCT_Rev1"/>
    <property type="match status" value="1"/>
</dbReference>
<dbReference type="Pfam" id="PF11799">
    <property type="entry name" value="IMS_C"/>
    <property type="match status" value="1"/>
</dbReference>
<evidence type="ECO:0000256" key="8">
    <source>
        <dbReference type="ARBA" id="ARBA00022763"/>
    </source>
</evidence>
<evidence type="ECO:0000313" key="18">
    <source>
        <dbReference type="EMBL" id="KAG2215102.1"/>
    </source>
</evidence>
<dbReference type="GO" id="GO:0042276">
    <property type="term" value="P:error-prone translesion synthesis"/>
    <property type="evidence" value="ECO:0007669"/>
    <property type="project" value="InterPro"/>
</dbReference>
<evidence type="ECO:0000256" key="9">
    <source>
        <dbReference type="ARBA" id="ARBA00022842"/>
    </source>
</evidence>
<dbReference type="Gene3D" id="1.10.150.20">
    <property type="entry name" value="5' to 3' exonuclease, C-terminal subdomain"/>
    <property type="match status" value="1"/>
</dbReference>
<dbReference type="InterPro" id="IPR053848">
    <property type="entry name" value="IMS_HHH_1"/>
</dbReference>
<dbReference type="Gene3D" id="3.30.1490.100">
    <property type="entry name" value="DNA polymerase, Y-family, little finger domain"/>
    <property type="match status" value="1"/>
</dbReference>
<dbReference type="FunFam" id="3.30.1490.100:FF:000001">
    <property type="entry name" value="DNA repair protein REV1"/>
    <property type="match status" value="1"/>
</dbReference>
<proteinExistence type="inferred from homology"/>
<dbReference type="InterPro" id="IPR036420">
    <property type="entry name" value="BRCT_dom_sf"/>
</dbReference>
<evidence type="ECO:0000256" key="11">
    <source>
        <dbReference type="ARBA" id="ARBA00023204"/>
    </source>
</evidence>
<dbReference type="GO" id="GO:0005634">
    <property type="term" value="C:nucleus"/>
    <property type="evidence" value="ECO:0007669"/>
    <property type="project" value="UniProtKB-SubCell"/>
</dbReference>
<dbReference type="GO" id="GO:0070987">
    <property type="term" value="P:error-free translesion synthesis"/>
    <property type="evidence" value="ECO:0007669"/>
    <property type="project" value="UniProtKB-ARBA"/>
</dbReference>
<dbReference type="Gene3D" id="3.40.1170.60">
    <property type="match status" value="1"/>
</dbReference>
<dbReference type="InterPro" id="IPR001357">
    <property type="entry name" value="BRCT_dom"/>
</dbReference>
<accession>A0A8H7RQ38</accession>
<dbReference type="InterPro" id="IPR043128">
    <property type="entry name" value="Rev_trsase/Diguanyl_cyclase"/>
</dbReference>
<dbReference type="PANTHER" id="PTHR45990:SF1">
    <property type="entry name" value="DNA REPAIR PROTEIN REV1"/>
    <property type="match status" value="1"/>
</dbReference>
<dbReference type="Pfam" id="PF16589">
    <property type="entry name" value="BRCT_2"/>
    <property type="match status" value="1"/>
</dbReference>
<dbReference type="SUPFAM" id="SSF52113">
    <property type="entry name" value="BRCT domain"/>
    <property type="match status" value="1"/>
</dbReference>
<dbReference type="InterPro" id="IPR017961">
    <property type="entry name" value="DNA_pol_Y-fam_little_finger"/>
</dbReference>
<comment type="similarity">
    <text evidence="2 14">Belongs to the DNA polymerase type-Y family.</text>
</comment>
<dbReference type="InterPro" id="IPR043502">
    <property type="entry name" value="DNA/RNA_pol_sf"/>
</dbReference>
<keyword evidence="8 14" id="KW-0227">DNA damage</keyword>
<feature type="binding site" evidence="15">
    <location>
        <position position="351"/>
    </location>
    <ligand>
        <name>Mg(2+)</name>
        <dbReference type="ChEBI" id="CHEBI:18420"/>
        <label>1</label>
    </ligand>
</feature>
<name>A0A8H7RQ38_9FUNG</name>
<keyword evidence="11 14" id="KW-0234">DNA repair</keyword>
<sequence>MSSQDESNDPYGAIKFGEFRKYMQNKQSKLKKQQKELGEQASQDLPQLLAGTSIYINGYSNPPASDLRRIILQHGGDYQHYYTYISAVKKLSVTHIIATNLTNSKLQEFRSYKVVRPEWITESIQAQQLLPWQQFRLVPRSTTQKELLFNKEKDTTTTAATTTTTVTEEITGETLNANVLSNDWARQISTVNPTFIKRYYETSRLHYLSTWKGELKDIIEKLEQKYKSNPSMLERKRKRSSSSYHRVVMHLDFDCFFASVGIKDRPHLKNLPVAVSHSKAVSESSSSDIASCNYVARSYGIHNGMTIGIAKRLCPNLQVIPYEFEKYKSISKTFYEIMFQYADEMQAVSVDEALLEVGSHITQPNIDSVNQEKKEEEALATKIRDEIRQATGCEASIGIGANILLARMSTKKAKPAGQYICKSTQDIKDLLDTQNVTDLPGVGYAIGDKLNDLNVKVVSDVRKVPLYELQAKLGTKMGQTLYNFSRGIDDRPLITNQQRQSVSAEVNWGVRFENEENEKVFVEGLSKEVAERLQKYNIKGKNITVKILKRQKDAEESSKNLGHGKADAFSKSYNLGNFTDDSNIINKHVYSMLKSFQFSSSDIRGLGIHISKLDNQEKLSSDQDTLKFKPHVLSNVQEESTVIHHSIKSGESSRQAPKEIMIVDPHVYNELPDSVKQELKSNYNLVSKESIGSDVKGKTKDIPEQTIPITSTALPELPPWSQLDPLSLLALPEEMREQILKTYASKEDVQVPANQKTRPPVLYAKTLKSSKSRGSGNNRTQTITQMFQSIPSPSSRSDVSFNHSNFSLPMNNDTPTTRNSTNSRIQSAFQLQDEIEQGEEDLPYDTEVWNELPQEMKKELLEEHRRLKKLKVQQVLQKEHLAGRDSVQKVDLEQYKKEPSLQGITDINEIRSLLNEWVLSYKEEPEPEDISTISNYLIELIYYADLEKVQSLVVYLVYLLQDSSSIIWKQFISQIQETISNTVKSVYGCPLKFLHE</sequence>
<dbReference type="Pfam" id="PF21999">
    <property type="entry name" value="IMS_HHH_1"/>
    <property type="match status" value="1"/>
</dbReference>
<dbReference type="SUPFAM" id="SSF100879">
    <property type="entry name" value="Lesion bypass DNA polymerase (Y-family), little finger domain"/>
    <property type="match status" value="1"/>
</dbReference>
<dbReference type="GO" id="GO:0003684">
    <property type="term" value="F:damaged DNA binding"/>
    <property type="evidence" value="ECO:0007669"/>
    <property type="project" value="UniProtKB-UniRule"/>
</dbReference>
<dbReference type="OrthoDB" id="427711at2759"/>
<dbReference type="GO" id="GO:0003887">
    <property type="term" value="F:DNA-directed DNA polymerase activity"/>
    <property type="evidence" value="ECO:0007669"/>
    <property type="project" value="InterPro"/>
</dbReference>
<feature type="domain" description="BRCT" evidence="16">
    <location>
        <begin position="44"/>
        <end position="137"/>
    </location>
</feature>
<evidence type="ECO:0000256" key="2">
    <source>
        <dbReference type="ARBA" id="ARBA00010945"/>
    </source>
</evidence>